<protein>
    <submittedName>
        <fullName evidence="1">Uncharacterized protein</fullName>
    </submittedName>
</protein>
<evidence type="ECO:0000313" key="2">
    <source>
        <dbReference type="Proteomes" id="UP001163255"/>
    </source>
</evidence>
<dbReference type="EMBL" id="CP103300">
    <property type="protein sequence ID" value="UYM15012.1"/>
    <property type="molecule type" value="Genomic_DNA"/>
</dbReference>
<keyword evidence="2" id="KW-1185">Reference proteome</keyword>
<evidence type="ECO:0000313" key="1">
    <source>
        <dbReference type="EMBL" id="UYM15012.1"/>
    </source>
</evidence>
<accession>A0ABY6GQJ7</accession>
<dbReference type="Proteomes" id="UP001163255">
    <property type="component" value="Chromosome"/>
</dbReference>
<sequence length="433" mass="48656">MCDEYFAAAAGLEQTIREAATESGFDLQQPSIQPHDRHMLNRLREYQLVAAQLMMNDEAAIPYAAYSEAVTMILLFRSIYPAAEVNYGSFITGSLVAMSLCLREKRWNDIDYSLAFRRALNNFIDMQSRYESRLTSEHRNFVKAVRQRLQLDDENNDEFRSCMKAFIRKATTSLQDSPVFYERLESELSELGYFQFDINRHESKLITVVRSQQQGSQSVDYYILSQPALIIPVQQGMEAPTLSSLLELMNAVSRISKSNSWFAELTSNPEKLAQLLNLQIQSSELAEPLRSHVQGIVSTPNAPLFAGSADTFINHFTQNGIVLPTNWQTRIRDELTTSGVLAEQTLNVLVQALLFCREVRDLLSNTNSGTSEENMSRMVASLQISLQGDAPSTHTTGVEGEPARQEITPSAAQSMIILLSALMIRQQMVGNSQ</sequence>
<dbReference type="RefSeq" id="WP_262596825.1">
    <property type="nucleotide sequence ID" value="NZ_CP103300.1"/>
</dbReference>
<organism evidence="1 2">
    <name type="scientific">Endozoicomonas euniceicola</name>
    <dbReference type="NCBI Taxonomy" id="1234143"/>
    <lineage>
        <taxon>Bacteria</taxon>
        <taxon>Pseudomonadati</taxon>
        <taxon>Pseudomonadota</taxon>
        <taxon>Gammaproteobacteria</taxon>
        <taxon>Oceanospirillales</taxon>
        <taxon>Endozoicomonadaceae</taxon>
        <taxon>Endozoicomonas</taxon>
    </lineage>
</organism>
<proteinExistence type="predicted"/>
<reference evidence="1" key="1">
    <citation type="submission" date="2022-10" db="EMBL/GenBank/DDBJ databases">
        <title>Completed Genome Sequence of two octocoral isolated bacterium, Endozoicomonas euniceicola EF212T and Endozoicomonas gorgoniicola PS125T.</title>
        <authorList>
            <person name="Chiou Y.-J."/>
            <person name="Chen Y.-H."/>
        </authorList>
    </citation>
    <scope>NUCLEOTIDE SEQUENCE</scope>
    <source>
        <strain evidence="1">EF212</strain>
    </source>
</reference>
<gene>
    <name evidence="1" type="ORF">NX720_19380</name>
</gene>
<name>A0ABY6GQJ7_9GAMM</name>